<dbReference type="GO" id="GO:0005524">
    <property type="term" value="F:ATP binding"/>
    <property type="evidence" value="ECO:0007669"/>
    <property type="project" value="InterPro"/>
</dbReference>
<dbReference type="EMBL" id="CAJVRM010000200">
    <property type="protein sequence ID" value="CAG8976998.1"/>
    <property type="molecule type" value="Genomic_DNA"/>
</dbReference>
<reference evidence="2" key="1">
    <citation type="submission" date="2021-07" db="EMBL/GenBank/DDBJ databases">
        <authorList>
            <person name="Durling M."/>
        </authorList>
    </citation>
    <scope>NUCLEOTIDE SEQUENCE</scope>
</reference>
<dbReference type="AlphaFoldDB" id="A0A9N9LNJ4"/>
<feature type="domain" description="Phosphoribulokinase/uridine kinase" evidence="1">
    <location>
        <begin position="48"/>
        <end position="203"/>
    </location>
</feature>
<dbReference type="SUPFAM" id="SSF52540">
    <property type="entry name" value="P-loop containing nucleoside triphosphate hydrolases"/>
    <property type="match status" value="1"/>
</dbReference>
<dbReference type="Proteomes" id="UP000701801">
    <property type="component" value="Unassembled WGS sequence"/>
</dbReference>
<evidence type="ECO:0000313" key="3">
    <source>
        <dbReference type="Proteomes" id="UP000701801"/>
    </source>
</evidence>
<dbReference type="OrthoDB" id="6362633at2759"/>
<proteinExistence type="predicted"/>
<dbReference type="GO" id="GO:0016301">
    <property type="term" value="F:kinase activity"/>
    <property type="evidence" value="ECO:0007669"/>
    <property type="project" value="InterPro"/>
</dbReference>
<protein>
    <recommendedName>
        <fullName evidence="1">Phosphoribulokinase/uridine kinase domain-containing protein</fullName>
    </recommendedName>
</protein>
<organism evidence="2 3">
    <name type="scientific">Hymenoscyphus albidus</name>
    <dbReference type="NCBI Taxonomy" id="595503"/>
    <lineage>
        <taxon>Eukaryota</taxon>
        <taxon>Fungi</taxon>
        <taxon>Dikarya</taxon>
        <taxon>Ascomycota</taxon>
        <taxon>Pezizomycotina</taxon>
        <taxon>Leotiomycetes</taxon>
        <taxon>Helotiales</taxon>
        <taxon>Helotiaceae</taxon>
        <taxon>Hymenoscyphus</taxon>
    </lineage>
</organism>
<keyword evidence="3" id="KW-1185">Reference proteome</keyword>
<sequence>MTRILSIPVGPRPMIYDHIKEPVYSSLTDRALELTKKLQNVQQRVLVVLAGLPGSGKTTIADHVVQRLNSTTNATEPLAVVLPMDGFHLPRSMLDVLPNKAEAYARRGANWTFDGVGVLKLVKVLSESRTRISDTILAPSFDHAVKDPVANGIVISPNIKLVILEGNYLLLNEDPGSQINKLVDDTWFVDVDPDLARNRIAKRHIKAGIELTWEDAVKRAEGNDLLNGVEIRKKLVKPAFLIQSVEE</sequence>
<dbReference type="InterPro" id="IPR027417">
    <property type="entry name" value="P-loop_NTPase"/>
</dbReference>
<dbReference type="Gene3D" id="3.40.50.300">
    <property type="entry name" value="P-loop containing nucleotide triphosphate hydrolases"/>
    <property type="match status" value="2"/>
</dbReference>
<accession>A0A9N9LNJ4</accession>
<evidence type="ECO:0000259" key="1">
    <source>
        <dbReference type="Pfam" id="PF00485"/>
    </source>
</evidence>
<dbReference type="InterPro" id="IPR006083">
    <property type="entry name" value="PRK/URK"/>
</dbReference>
<gene>
    <name evidence="2" type="ORF">HYALB_00012850</name>
</gene>
<evidence type="ECO:0000313" key="2">
    <source>
        <dbReference type="EMBL" id="CAG8976998.1"/>
    </source>
</evidence>
<name>A0A9N9LNJ4_9HELO</name>
<comment type="caution">
    <text evidence="2">The sequence shown here is derived from an EMBL/GenBank/DDBJ whole genome shotgun (WGS) entry which is preliminary data.</text>
</comment>
<dbReference type="PANTHER" id="PTHR10285">
    <property type="entry name" value="URIDINE KINASE"/>
    <property type="match status" value="1"/>
</dbReference>
<dbReference type="Pfam" id="PF00485">
    <property type="entry name" value="PRK"/>
    <property type="match status" value="1"/>
</dbReference>